<sequence length="269" mass="28266">MTVTVDVSASHIARRIASTIDPVFAMIDGWRDVLEREIAATTGAAPGADTAASAASLDPVVAALVSPELERAGSLITGAGFVASPGYLADAPWHLAWWLSGSNTFGAGPDPKLRRLEAVSDPDSEQFRDYTTLEWWRVPARTGTRHLTGPYVDYLCTDDYTVTITTPVRAGREIVGLVGTDLYVARLERVLLPVIRESGHPCTLVNASGRIVASTDARRATGALLRLDGLVAALAPLHDVVSATDAAALPGGQTVVPCGDTSLALVLEA</sequence>
<protein>
    <submittedName>
        <fullName evidence="1">Cache domain-containing protein</fullName>
    </submittedName>
</protein>
<accession>A0ABP4Y6H0</accession>
<keyword evidence="2" id="KW-1185">Reference proteome</keyword>
<dbReference type="Gene3D" id="3.30.450.20">
    <property type="entry name" value="PAS domain"/>
    <property type="match status" value="1"/>
</dbReference>
<gene>
    <name evidence="1" type="ORF">GCM10009749_03390</name>
</gene>
<comment type="caution">
    <text evidence="1">The sequence shown here is derived from an EMBL/GenBank/DDBJ whole genome shotgun (WGS) entry which is preliminary data.</text>
</comment>
<dbReference type="EMBL" id="BAAANJ010000001">
    <property type="protein sequence ID" value="GAA1798973.1"/>
    <property type="molecule type" value="Genomic_DNA"/>
</dbReference>
<evidence type="ECO:0000313" key="2">
    <source>
        <dbReference type="Proteomes" id="UP001500002"/>
    </source>
</evidence>
<evidence type="ECO:0000313" key="1">
    <source>
        <dbReference type="EMBL" id="GAA1798973.1"/>
    </source>
</evidence>
<name>A0ABP4Y6H0_9MICO</name>
<reference evidence="2" key="1">
    <citation type="journal article" date="2019" name="Int. J. Syst. Evol. Microbiol.">
        <title>The Global Catalogue of Microorganisms (GCM) 10K type strain sequencing project: providing services to taxonomists for standard genome sequencing and annotation.</title>
        <authorList>
            <consortium name="The Broad Institute Genomics Platform"/>
            <consortium name="The Broad Institute Genome Sequencing Center for Infectious Disease"/>
            <person name="Wu L."/>
            <person name="Ma J."/>
        </authorList>
    </citation>
    <scope>NUCLEOTIDE SEQUENCE [LARGE SCALE GENOMIC DNA]</scope>
    <source>
        <strain evidence="2">JCM 14322</strain>
    </source>
</reference>
<proteinExistence type="predicted"/>
<dbReference type="CDD" id="cd12913">
    <property type="entry name" value="PDC1_MCP_like"/>
    <property type="match status" value="1"/>
</dbReference>
<dbReference type="RefSeq" id="WP_344292761.1">
    <property type="nucleotide sequence ID" value="NZ_BAAANJ010000001.1"/>
</dbReference>
<organism evidence="1 2">
    <name type="scientific">Agromyces neolithicus</name>
    <dbReference type="NCBI Taxonomy" id="269420"/>
    <lineage>
        <taxon>Bacteria</taxon>
        <taxon>Bacillati</taxon>
        <taxon>Actinomycetota</taxon>
        <taxon>Actinomycetes</taxon>
        <taxon>Micrococcales</taxon>
        <taxon>Microbacteriaceae</taxon>
        <taxon>Agromyces</taxon>
    </lineage>
</organism>
<dbReference type="Proteomes" id="UP001500002">
    <property type="component" value="Unassembled WGS sequence"/>
</dbReference>
<dbReference type="Pfam" id="PF22673">
    <property type="entry name" value="MCP-like_PDC_1"/>
    <property type="match status" value="1"/>
</dbReference>